<protein>
    <submittedName>
        <fullName evidence="1">Uncharacterized protein</fullName>
    </submittedName>
</protein>
<accession>A0A5A7SWW8</accession>
<dbReference type="EMBL" id="SSTE01019907">
    <property type="protein sequence ID" value="KAA0035520.1"/>
    <property type="molecule type" value="Genomic_DNA"/>
</dbReference>
<evidence type="ECO:0000313" key="2">
    <source>
        <dbReference type="Proteomes" id="UP000321393"/>
    </source>
</evidence>
<sequence>MIKSGSFLLPKCAPEDQGVFSFPNALLRITYSRKDFIGSIPTTGKYCSSNAPWVAIHKAKTGLTLRSLGLQTVETPSLFGIVIGPMVPCLPIECQDYLPSQRVKKLLLKMLGIQLPMIGIFGQEGLSNERESAAWQAIKNSLPIKTGSVSPNKPNWIPESKGTYTTTSAKIAISEGYNSTPANQDQNYKNLWSSSIPPKCLFLVLFGYIEDAKAD</sequence>
<comment type="caution">
    <text evidence="1">The sequence shown here is derived from an EMBL/GenBank/DDBJ whole genome shotgun (WGS) entry which is preliminary data.</text>
</comment>
<dbReference type="AlphaFoldDB" id="A0A5A7SWW8"/>
<evidence type="ECO:0000313" key="1">
    <source>
        <dbReference type="EMBL" id="KAA0035520.1"/>
    </source>
</evidence>
<organism evidence="1 2">
    <name type="scientific">Cucumis melo var. makuwa</name>
    <name type="common">Oriental melon</name>
    <dbReference type="NCBI Taxonomy" id="1194695"/>
    <lineage>
        <taxon>Eukaryota</taxon>
        <taxon>Viridiplantae</taxon>
        <taxon>Streptophyta</taxon>
        <taxon>Embryophyta</taxon>
        <taxon>Tracheophyta</taxon>
        <taxon>Spermatophyta</taxon>
        <taxon>Magnoliopsida</taxon>
        <taxon>eudicotyledons</taxon>
        <taxon>Gunneridae</taxon>
        <taxon>Pentapetalae</taxon>
        <taxon>rosids</taxon>
        <taxon>fabids</taxon>
        <taxon>Cucurbitales</taxon>
        <taxon>Cucurbitaceae</taxon>
        <taxon>Benincaseae</taxon>
        <taxon>Cucumis</taxon>
    </lineage>
</organism>
<gene>
    <name evidence="1" type="ORF">E6C27_scaffold285G001730</name>
</gene>
<reference evidence="1 2" key="1">
    <citation type="submission" date="2019-08" db="EMBL/GenBank/DDBJ databases">
        <title>Draft genome sequences of two oriental melons (Cucumis melo L. var makuwa).</title>
        <authorList>
            <person name="Kwon S.-Y."/>
        </authorList>
    </citation>
    <scope>NUCLEOTIDE SEQUENCE [LARGE SCALE GENOMIC DNA]</scope>
    <source>
        <strain evidence="2">cv. SW 3</strain>
        <tissue evidence="1">Leaf</tissue>
    </source>
</reference>
<proteinExistence type="predicted"/>
<name>A0A5A7SWW8_CUCMM</name>
<dbReference type="Proteomes" id="UP000321393">
    <property type="component" value="Unassembled WGS sequence"/>
</dbReference>